<dbReference type="SUPFAM" id="SSF46785">
    <property type="entry name" value="Winged helix' DNA-binding domain"/>
    <property type="match status" value="1"/>
</dbReference>
<dbReference type="InterPro" id="IPR011991">
    <property type="entry name" value="ArsR-like_HTH"/>
</dbReference>
<dbReference type="Proteomes" id="UP000259030">
    <property type="component" value="Plasmid pDFI1"/>
</dbReference>
<dbReference type="KEGG" id="dfc:DFI_14510"/>
<dbReference type="RefSeq" id="WP_051308058.1">
    <property type="nucleotide sequence ID" value="NZ_CP021082.1"/>
</dbReference>
<evidence type="ECO:0000313" key="2">
    <source>
        <dbReference type="Proteomes" id="UP000259030"/>
    </source>
</evidence>
<keyword evidence="2" id="KW-1185">Reference proteome</keyword>
<accession>A0A221T0G5</accession>
<gene>
    <name evidence="1" type="ORF">DFI_14510</name>
</gene>
<keyword evidence="1" id="KW-0614">Plasmid</keyword>
<dbReference type="Gene3D" id="1.10.10.10">
    <property type="entry name" value="Winged helix-like DNA-binding domain superfamily/Winged helix DNA-binding domain"/>
    <property type="match status" value="1"/>
</dbReference>
<sequence length="212" mass="23471">MPSDEPFVAQTPEQARLLLDLAYAPALAVLIGKEASASEIAQVTNNSVKQVHHRLTRLVSAGLIEVVGERPRGGRPIKLYRAVSETYQVPMALTAAATVEEWLEGMQRPFLSAFRRAVADTYRFDEDNVLQIVLDDHQHLHMSLATQGNPTSHRRGYGMVRNATLKPAAIQELKRRLNDLNDWVTAQEEGGHPEATPCILALLFTPGQVEES</sequence>
<evidence type="ECO:0000313" key="1">
    <source>
        <dbReference type="EMBL" id="ASN82398.1"/>
    </source>
</evidence>
<geneLocation type="plasmid" evidence="2">
    <name>pdfi1</name>
</geneLocation>
<dbReference type="InterPro" id="IPR036390">
    <property type="entry name" value="WH_DNA-bd_sf"/>
</dbReference>
<organism evidence="1 2">
    <name type="scientific">Deinococcus ficus</name>
    <dbReference type="NCBI Taxonomy" id="317577"/>
    <lineage>
        <taxon>Bacteria</taxon>
        <taxon>Thermotogati</taxon>
        <taxon>Deinococcota</taxon>
        <taxon>Deinococci</taxon>
        <taxon>Deinococcales</taxon>
        <taxon>Deinococcaceae</taxon>
        <taxon>Deinococcus</taxon>
    </lineage>
</organism>
<proteinExistence type="predicted"/>
<protein>
    <submittedName>
        <fullName evidence="1">Transcriptional regulator</fullName>
    </submittedName>
</protein>
<dbReference type="AlphaFoldDB" id="A0A221T0G5"/>
<reference evidence="1 2" key="1">
    <citation type="submission" date="2017-05" db="EMBL/GenBank/DDBJ databases">
        <title>The complete genome sequence of Deinococcus ficus isolated from the rhizosphere of the Ficus religiosa L. in Taiwan.</title>
        <authorList>
            <person name="Wu K.-M."/>
            <person name="Liao T.-L."/>
            <person name="Liu Y.-M."/>
            <person name="Young C.-C."/>
            <person name="Tsai S.-F."/>
        </authorList>
    </citation>
    <scope>NUCLEOTIDE SEQUENCE [LARGE SCALE GENOMIC DNA]</scope>
    <source>
        <strain evidence="1 2">CC-FR2-10</strain>
        <plasmid evidence="2">pdfi1</plasmid>
    </source>
</reference>
<dbReference type="InterPro" id="IPR036388">
    <property type="entry name" value="WH-like_DNA-bd_sf"/>
</dbReference>
<dbReference type="EMBL" id="CP021082">
    <property type="protein sequence ID" value="ASN82398.1"/>
    <property type="molecule type" value="Genomic_DNA"/>
</dbReference>
<name>A0A221T0G5_9DEIO</name>
<dbReference type="CDD" id="cd00090">
    <property type="entry name" value="HTH_ARSR"/>
    <property type="match status" value="1"/>
</dbReference>